<feature type="region of interest" description="Disordered" evidence="1">
    <location>
        <begin position="1"/>
        <end position="27"/>
    </location>
</feature>
<dbReference type="Proteomes" id="UP001266305">
    <property type="component" value="Unassembled WGS sequence"/>
</dbReference>
<sequence>MVDSRERETEASGMAETPPPTPTGLQKANRRARMLLLSQWDHAVVHWCAPCWEASLPSHRAQHGLQAAGPHFVSHYPVRLGKKAVECTEPPGLASGRPMLLSLTSEQALVLWLLDPNHSLVRRLLLVRHHGI</sequence>
<dbReference type="EMBL" id="JASSZA010000004">
    <property type="protein sequence ID" value="KAK2114121.1"/>
    <property type="molecule type" value="Genomic_DNA"/>
</dbReference>
<evidence type="ECO:0000256" key="1">
    <source>
        <dbReference type="SAM" id="MobiDB-lite"/>
    </source>
</evidence>
<gene>
    <name evidence="2" type="ORF">P7K49_008387</name>
</gene>
<name>A0ABQ9VXL0_SAGOE</name>
<accession>A0ABQ9VXL0</accession>
<comment type="caution">
    <text evidence="2">The sequence shown here is derived from an EMBL/GenBank/DDBJ whole genome shotgun (WGS) entry which is preliminary data.</text>
</comment>
<organism evidence="2 3">
    <name type="scientific">Saguinus oedipus</name>
    <name type="common">Cotton-top tamarin</name>
    <name type="synonym">Oedipomidas oedipus</name>
    <dbReference type="NCBI Taxonomy" id="9490"/>
    <lineage>
        <taxon>Eukaryota</taxon>
        <taxon>Metazoa</taxon>
        <taxon>Chordata</taxon>
        <taxon>Craniata</taxon>
        <taxon>Vertebrata</taxon>
        <taxon>Euteleostomi</taxon>
        <taxon>Mammalia</taxon>
        <taxon>Eutheria</taxon>
        <taxon>Euarchontoglires</taxon>
        <taxon>Primates</taxon>
        <taxon>Haplorrhini</taxon>
        <taxon>Platyrrhini</taxon>
        <taxon>Cebidae</taxon>
        <taxon>Callitrichinae</taxon>
        <taxon>Saguinus</taxon>
    </lineage>
</organism>
<feature type="compositionally biased region" description="Basic and acidic residues" evidence="1">
    <location>
        <begin position="1"/>
        <end position="10"/>
    </location>
</feature>
<protein>
    <submittedName>
        <fullName evidence="2">Uncharacterized protein</fullName>
    </submittedName>
</protein>
<reference evidence="2 3" key="1">
    <citation type="submission" date="2023-05" db="EMBL/GenBank/DDBJ databases">
        <title>B98-5 Cell Line De Novo Hybrid Assembly: An Optical Mapping Approach.</title>
        <authorList>
            <person name="Kananen K."/>
            <person name="Auerbach J.A."/>
            <person name="Kautto E."/>
            <person name="Blachly J.S."/>
        </authorList>
    </citation>
    <scope>NUCLEOTIDE SEQUENCE [LARGE SCALE GENOMIC DNA]</scope>
    <source>
        <strain evidence="2">B95-8</strain>
        <tissue evidence="2">Cell line</tissue>
    </source>
</reference>
<evidence type="ECO:0000313" key="3">
    <source>
        <dbReference type="Proteomes" id="UP001266305"/>
    </source>
</evidence>
<evidence type="ECO:0000313" key="2">
    <source>
        <dbReference type="EMBL" id="KAK2114121.1"/>
    </source>
</evidence>
<keyword evidence="3" id="KW-1185">Reference proteome</keyword>
<proteinExistence type="predicted"/>